<feature type="domain" description="Calcineurin-like phosphoesterase" evidence="1">
    <location>
        <begin position="118"/>
        <end position="318"/>
    </location>
</feature>
<dbReference type="InterPro" id="IPR032288">
    <property type="entry name" value="Metallophos_C"/>
</dbReference>
<dbReference type="Pfam" id="PF16371">
    <property type="entry name" value="MetallophosN"/>
    <property type="match status" value="1"/>
</dbReference>
<dbReference type="InterPro" id="IPR029052">
    <property type="entry name" value="Metallo-depent_PP-like"/>
</dbReference>
<keyword evidence="5" id="KW-1185">Reference proteome</keyword>
<dbReference type="PANTHER" id="PTHR43143">
    <property type="entry name" value="METALLOPHOSPHOESTERASE, CALCINEURIN SUPERFAMILY"/>
    <property type="match status" value="1"/>
</dbReference>
<dbReference type="InterPro" id="IPR004843">
    <property type="entry name" value="Calcineurin-like_PHP"/>
</dbReference>
<dbReference type="Proteomes" id="UP000014174">
    <property type="component" value="Unassembled WGS sequence"/>
</dbReference>
<evidence type="ECO:0008006" key="6">
    <source>
        <dbReference type="Google" id="ProtNLM"/>
    </source>
</evidence>
<proteinExistence type="predicted"/>
<evidence type="ECO:0000259" key="2">
    <source>
        <dbReference type="Pfam" id="PF16370"/>
    </source>
</evidence>
<sequence length="483" mass="54132">MGVAVATPITIVRAAVVQPGSSDLSVITLKGRVSSNGRAIPGIAVTDGLNVTVTNANGEYNLLTNKTTKFVYISMPSGYEFPHEKSLAKFFKEIVHTQNEFNADFELKKLSKSDDKHTFIVFSDPQIQNQQDAQLLLEHSAPDLKALIDTYPKDALIHGIGCGDLVWDNFELYADYKQAIGMSGIPFFNLIGNHDMDNEARSDEGSSDTFKKHFGPTYYSYNRGQVHYIVLDDVFFLGATKKYIGYITETQLQWLEQDLKLVKSGSTVVLSLHIPTFTGQLRREKSKDDGLGGSVANRKLLYEMLKGYQVHIMSGHTHFNEIWQEDHITEHVHGTVCGGWWTGDICGDGTPNGYGVYEVDGGKLSWYYKATGKPKTHQIRIYPPGKHAEFNTEVCINIWNWDKTWQVECFADGKSLGTPEQRTAFDPMAFDLLEGDSKPKPRGWVDPILTDHLFFAKPTLNAKVIKVIAKDLFGHMYTETLTL</sequence>
<evidence type="ECO:0000313" key="5">
    <source>
        <dbReference type="Proteomes" id="UP000014174"/>
    </source>
</evidence>
<dbReference type="Pfam" id="PF00149">
    <property type="entry name" value="Metallophos"/>
    <property type="match status" value="1"/>
</dbReference>
<dbReference type="PANTHER" id="PTHR43143:SF1">
    <property type="entry name" value="SERINE_THREONINE-PROTEIN PHOSPHATASE CPPED1"/>
    <property type="match status" value="1"/>
</dbReference>
<protein>
    <recommendedName>
        <fullName evidence="6">Metallophosphoesterase</fullName>
    </recommendedName>
</protein>
<evidence type="ECO:0000259" key="1">
    <source>
        <dbReference type="Pfam" id="PF00149"/>
    </source>
</evidence>
<dbReference type="AlphaFoldDB" id="R9GW74"/>
<dbReference type="Gene3D" id="3.60.21.10">
    <property type="match status" value="1"/>
</dbReference>
<feature type="domain" description="Calcineurin-like phosphoesterase N-terminal" evidence="3">
    <location>
        <begin position="31"/>
        <end position="107"/>
    </location>
</feature>
<comment type="caution">
    <text evidence="4">The sequence shown here is derived from an EMBL/GenBank/DDBJ whole genome shotgun (WGS) entry which is preliminary data.</text>
</comment>
<dbReference type="STRING" id="1150600.ADIARSV_0827"/>
<dbReference type="SUPFAM" id="SSF56300">
    <property type="entry name" value="Metallo-dependent phosphatases"/>
    <property type="match status" value="1"/>
</dbReference>
<evidence type="ECO:0000313" key="4">
    <source>
        <dbReference type="EMBL" id="EOR96011.1"/>
    </source>
</evidence>
<dbReference type="InterPro" id="IPR051918">
    <property type="entry name" value="STPP_CPPED1"/>
</dbReference>
<dbReference type="eggNOG" id="COG1409">
    <property type="taxonomic scope" value="Bacteria"/>
</dbReference>
<dbReference type="Pfam" id="PF16370">
    <property type="entry name" value="MetallophosC"/>
    <property type="match status" value="1"/>
</dbReference>
<dbReference type="InterPro" id="IPR032285">
    <property type="entry name" value="Metallophos_N"/>
</dbReference>
<reference evidence="4 5" key="1">
    <citation type="journal article" date="2013" name="Genome Announc.">
        <title>Draft Genome Sequence of Arcticibacter svalbardensis Strain MN12-7T, a Member of the Family Sphingobacteriaceae Isolated from an Arctic Soil Sample.</title>
        <authorList>
            <person name="Shivaji S."/>
            <person name="Ara S."/>
            <person name="Prasad S."/>
            <person name="Manasa B.P."/>
            <person name="Begum Z."/>
            <person name="Singh A."/>
            <person name="Kumar Pinnaka A."/>
        </authorList>
    </citation>
    <scope>NUCLEOTIDE SEQUENCE [LARGE SCALE GENOMIC DNA]</scope>
    <source>
        <strain evidence="4 5">MN12-7</strain>
    </source>
</reference>
<evidence type="ECO:0000259" key="3">
    <source>
        <dbReference type="Pfam" id="PF16371"/>
    </source>
</evidence>
<accession>R9GW74</accession>
<name>R9GW74_9SPHI</name>
<dbReference type="EMBL" id="AQPN01000032">
    <property type="protein sequence ID" value="EOR96011.1"/>
    <property type="molecule type" value="Genomic_DNA"/>
</dbReference>
<dbReference type="PATRIC" id="fig|1150600.3.peg.814"/>
<gene>
    <name evidence="4" type="ORF">ADIARSV_0827</name>
</gene>
<organism evidence="4 5">
    <name type="scientific">Arcticibacter svalbardensis MN12-7</name>
    <dbReference type="NCBI Taxonomy" id="1150600"/>
    <lineage>
        <taxon>Bacteria</taxon>
        <taxon>Pseudomonadati</taxon>
        <taxon>Bacteroidota</taxon>
        <taxon>Sphingobacteriia</taxon>
        <taxon>Sphingobacteriales</taxon>
        <taxon>Sphingobacteriaceae</taxon>
        <taxon>Arcticibacter</taxon>
    </lineage>
</organism>
<feature type="domain" description="Calcineurin-like phosphoesterase C-terminal" evidence="2">
    <location>
        <begin position="330"/>
        <end position="477"/>
    </location>
</feature>
<dbReference type="GO" id="GO:0016787">
    <property type="term" value="F:hydrolase activity"/>
    <property type="evidence" value="ECO:0007669"/>
    <property type="project" value="InterPro"/>
</dbReference>